<dbReference type="EMBL" id="BGPR01080563">
    <property type="protein sequence ID" value="GBL79229.1"/>
    <property type="molecule type" value="Genomic_DNA"/>
</dbReference>
<protein>
    <submittedName>
        <fullName evidence="2">Uncharacterized protein</fullName>
    </submittedName>
</protein>
<proteinExistence type="predicted"/>
<evidence type="ECO:0000313" key="2">
    <source>
        <dbReference type="EMBL" id="GBL79229.1"/>
    </source>
</evidence>
<sequence>MTRTTPGLAPPLQTSTPHPMGGRLATTYDLACNRPHIRRIFCGIGSRTWDPPLPETLPLGQLGLQLQSGSIAITIEIDLKSLLWKRQRVLGLLQICNTVT</sequence>
<keyword evidence="3" id="KW-1185">Reference proteome</keyword>
<feature type="region of interest" description="Disordered" evidence="1">
    <location>
        <begin position="1"/>
        <end position="20"/>
    </location>
</feature>
<evidence type="ECO:0000256" key="1">
    <source>
        <dbReference type="SAM" id="MobiDB-lite"/>
    </source>
</evidence>
<dbReference type="Proteomes" id="UP000499080">
    <property type="component" value="Unassembled WGS sequence"/>
</dbReference>
<accession>A0A4Y2AIW8</accession>
<organism evidence="2 3">
    <name type="scientific">Araneus ventricosus</name>
    <name type="common">Orbweaver spider</name>
    <name type="synonym">Epeira ventricosa</name>
    <dbReference type="NCBI Taxonomy" id="182803"/>
    <lineage>
        <taxon>Eukaryota</taxon>
        <taxon>Metazoa</taxon>
        <taxon>Ecdysozoa</taxon>
        <taxon>Arthropoda</taxon>
        <taxon>Chelicerata</taxon>
        <taxon>Arachnida</taxon>
        <taxon>Araneae</taxon>
        <taxon>Araneomorphae</taxon>
        <taxon>Entelegynae</taxon>
        <taxon>Araneoidea</taxon>
        <taxon>Araneidae</taxon>
        <taxon>Araneus</taxon>
    </lineage>
</organism>
<comment type="caution">
    <text evidence="2">The sequence shown here is derived from an EMBL/GenBank/DDBJ whole genome shotgun (WGS) entry which is preliminary data.</text>
</comment>
<gene>
    <name evidence="2" type="ORF">AVEN_64157_1</name>
</gene>
<reference evidence="2 3" key="1">
    <citation type="journal article" date="2019" name="Sci. Rep.">
        <title>Orb-weaving spider Araneus ventricosus genome elucidates the spidroin gene catalogue.</title>
        <authorList>
            <person name="Kono N."/>
            <person name="Nakamura H."/>
            <person name="Ohtoshi R."/>
            <person name="Moran D.A.P."/>
            <person name="Shinohara A."/>
            <person name="Yoshida Y."/>
            <person name="Fujiwara M."/>
            <person name="Mori M."/>
            <person name="Tomita M."/>
            <person name="Arakawa K."/>
        </authorList>
    </citation>
    <scope>NUCLEOTIDE SEQUENCE [LARGE SCALE GENOMIC DNA]</scope>
</reference>
<evidence type="ECO:0000313" key="3">
    <source>
        <dbReference type="Proteomes" id="UP000499080"/>
    </source>
</evidence>
<name>A0A4Y2AIW8_ARAVE</name>
<dbReference type="AlphaFoldDB" id="A0A4Y2AIW8"/>